<dbReference type="RefSeq" id="WP_273913449.1">
    <property type="nucleotide sequence ID" value="NZ_JAMDGX010000085.1"/>
</dbReference>
<accession>A0ABT5P1E5</accession>
<sequence length="263" mass="31246">MQNKRREPLLDENAYLDSIMFKKEFYFDRELQSALDKEPSNEIHRQRRSWQWASQALELLIQLYSGGEPISDLKNYAEHMFSQFERHKSDFPNFTLELREPDAYQYILWLISLATLFDIPERMPNIARWVNHLPEENHDPLLFQLFARAGVSYPCGRLIHTKPYAELQAALNATGDTQQQLISRYLKHWYSNMKNCYWHGRDRRQSAGFFGYWAFEAGMVTVLWNVDDSNYRDLPYYPKDLVDYARAKHVAGHFPKDRLIDAP</sequence>
<dbReference type="InterPro" id="IPR015025">
    <property type="entry name" value="PoNi_C"/>
</dbReference>
<gene>
    <name evidence="3" type="ORF">M5G11_27340</name>
</gene>
<name>A0ABT5P1E5_9PSED</name>
<comment type="caution">
    <text evidence="3">The sequence shown here is derived from an EMBL/GenBank/DDBJ whole genome shotgun (WGS) entry which is preliminary data.</text>
</comment>
<dbReference type="Pfam" id="PF08928">
    <property type="entry name" value="PoNi_N"/>
    <property type="match status" value="1"/>
</dbReference>
<feature type="domain" description="PoNi C-terminal" evidence="2">
    <location>
        <begin position="138"/>
        <end position="241"/>
    </location>
</feature>
<evidence type="ECO:0000313" key="4">
    <source>
        <dbReference type="Proteomes" id="UP001148203"/>
    </source>
</evidence>
<dbReference type="EMBL" id="JAMDGY010000146">
    <property type="protein sequence ID" value="MDD0994240.1"/>
    <property type="molecule type" value="Genomic_DNA"/>
</dbReference>
<dbReference type="SUPFAM" id="SSF140731">
    <property type="entry name" value="PA2201 C-terminal domain-like"/>
    <property type="match status" value="1"/>
</dbReference>
<dbReference type="InterPro" id="IPR015024">
    <property type="entry name" value="PoNi_N"/>
</dbReference>
<organism evidence="3 4">
    <name type="scientific">Pseudomonas fontis</name>
    <dbReference type="NCBI Taxonomy" id="2942633"/>
    <lineage>
        <taxon>Bacteria</taxon>
        <taxon>Pseudomonadati</taxon>
        <taxon>Pseudomonadota</taxon>
        <taxon>Gammaproteobacteria</taxon>
        <taxon>Pseudomonadales</taxon>
        <taxon>Pseudomonadaceae</taxon>
        <taxon>Pseudomonas</taxon>
    </lineage>
</organism>
<reference evidence="3 4" key="1">
    <citation type="submission" date="2022-05" db="EMBL/GenBank/DDBJ databases">
        <title>Novel Pseudomonas spp. Isolated from a Rainbow Trout Aquaculture Facility.</title>
        <authorList>
            <person name="Testerman T."/>
            <person name="Graf J."/>
        </authorList>
    </citation>
    <scope>NUCLEOTIDE SEQUENCE [LARGE SCALE GENOMIC DNA]</scope>
    <source>
        <strain evidence="3 4">ID681</strain>
    </source>
</reference>
<protein>
    <submittedName>
        <fullName evidence="3">PoNi-like cognate immunity protein</fullName>
    </submittedName>
</protein>
<evidence type="ECO:0000313" key="3">
    <source>
        <dbReference type="EMBL" id="MDD0994240.1"/>
    </source>
</evidence>
<keyword evidence="4" id="KW-1185">Reference proteome</keyword>
<dbReference type="Proteomes" id="UP001148203">
    <property type="component" value="Unassembled WGS sequence"/>
</dbReference>
<feature type="domain" description="PoNi N-terminal" evidence="1">
    <location>
        <begin position="6"/>
        <end position="123"/>
    </location>
</feature>
<dbReference type="InterPro" id="IPR028983">
    <property type="entry name" value="PA2201-like_C"/>
</dbReference>
<evidence type="ECO:0000259" key="2">
    <source>
        <dbReference type="Pfam" id="PF08929"/>
    </source>
</evidence>
<dbReference type="Gene3D" id="1.10.3920.10">
    <property type="entry name" value="PA2201 C-terminal domain-like"/>
    <property type="match status" value="1"/>
</dbReference>
<dbReference type="Pfam" id="PF08929">
    <property type="entry name" value="PoNi_C"/>
    <property type="match status" value="1"/>
</dbReference>
<proteinExistence type="predicted"/>
<evidence type="ECO:0000259" key="1">
    <source>
        <dbReference type="Pfam" id="PF08928"/>
    </source>
</evidence>